<protein>
    <submittedName>
        <fullName evidence="1">Uncharacterized protein</fullName>
    </submittedName>
</protein>
<accession>A0ACC1BXH4</accession>
<gene>
    <name evidence="1" type="ORF">Patl1_18720</name>
</gene>
<name>A0ACC1BXH4_9ROSI</name>
<evidence type="ECO:0000313" key="2">
    <source>
        <dbReference type="Proteomes" id="UP001164250"/>
    </source>
</evidence>
<evidence type="ECO:0000313" key="1">
    <source>
        <dbReference type="EMBL" id="KAJ0104557.1"/>
    </source>
</evidence>
<reference evidence="2" key="1">
    <citation type="journal article" date="2023" name="G3 (Bethesda)">
        <title>Genome assembly and association tests identify interacting loci associated with vigor, precocity, and sex in interspecific pistachio rootstocks.</title>
        <authorList>
            <person name="Palmer W."/>
            <person name="Jacygrad E."/>
            <person name="Sagayaradj S."/>
            <person name="Cavanaugh K."/>
            <person name="Han R."/>
            <person name="Bertier L."/>
            <person name="Beede B."/>
            <person name="Kafkas S."/>
            <person name="Golino D."/>
            <person name="Preece J."/>
            <person name="Michelmore R."/>
        </authorList>
    </citation>
    <scope>NUCLEOTIDE SEQUENCE [LARGE SCALE GENOMIC DNA]</scope>
</reference>
<sequence length="111" mass="11963">MIRHAGSAPAGGGRKLRQGQSWFINTDPNFNDIGRIWARTNCNFNANGMGKCESGDCDGLLYCASQLGKEPVTLAEYTFGTGVGNKSIDFFDITVMNGFNVPMEFRATSAG</sequence>
<dbReference type="EMBL" id="CM047898">
    <property type="protein sequence ID" value="KAJ0104557.1"/>
    <property type="molecule type" value="Genomic_DNA"/>
</dbReference>
<dbReference type="Proteomes" id="UP001164250">
    <property type="component" value="Chromosome 2"/>
</dbReference>
<proteinExistence type="predicted"/>
<organism evidence="1 2">
    <name type="scientific">Pistacia atlantica</name>
    <dbReference type="NCBI Taxonomy" id="434234"/>
    <lineage>
        <taxon>Eukaryota</taxon>
        <taxon>Viridiplantae</taxon>
        <taxon>Streptophyta</taxon>
        <taxon>Embryophyta</taxon>
        <taxon>Tracheophyta</taxon>
        <taxon>Spermatophyta</taxon>
        <taxon>Magnoliopsida</taxon>
        <taxon>eudicotyledons</taxon>
        <taxon>Gunneridae</taxon>
        <taxon>Pentapetalae</taxon>
        <taxon>rosids</taxon>
        <taxon>malvids</taxon>
        <taxon>Sapindales</taxon>
        <taxon>Anacardiaceae</taxon>
        <taxon>Pistacia</taxon>
    </lineage>
</organism>
<keyword evidence="2" id="KW-1185">Reference proteome</keyword>
<comment type="caution">
    <text evidence="1">The sequence shown here is derived from an EMBL/GenBank/DDBJ whole genome shotgun (WGS) entry which is preliminary data.</text>
</comment>